<evidence type="ECO:0000259" key="14">
    <source>
        <dbReference type="PROSITE" id="PS51293"/>
    </source>
</evidence>
<dbReference type="OrthoDB" id="6147534at2759"/>
<keyword evidence="2" id="KW-0479">Metal-binding</keyword>
<protein>
    <submittedName>
        <fullName evidence="15 17">GATA zinc finger family protein</fullName>
    </submittedName>
</protein>
<dbReference type="SMART" id="SM01189">
    <property type="entry name" value="ELM2"/>
    <property type="match status" value="1"/>
</dbReference>
<accession>A0A1I7VX80</accession>
<evidence type="ECO:0000256" key="2">
    <source>
        <dbReference type="ARBA" id="ARBA00022723"/>
    </source>
</evidence>
<feature type="domain" description="BAH" evidence="12">
    <location>
        <begin position="64"/>
        <end position="200"/>
    </location>
</feature>
<evidence type="ECO:0000256" key="8">
    <source>
        <dbReference type="ARBA" id="ARBA00023242"/>
    </source>
</evidence>
<keyword evidence="16" id="KW-1185">Reference proteome</keyword>
<dbReference type="OMA" id="RTGDLCM"/>
<dbReference type="RefSeq" id="XP_020306782.1">
    <property type="nucleotide sequence ID" value="XM_020449645.1"/>
</dbReference>
<evidence type="ECO:0000256" key="1">
    <source>
        <dbReference type="ARBA" id="ARBA00022491"/>
    </source>
</evidence>
<accession>A0A1S0UK91</accession>
<dbReference type="GO" id="GO:0042826">
    <property type="term" value="F:histone deacetylase binding"/>
    <property type="evidence" value="ECO:0007669"/>
    <property type="project" value="TreeGrafter"/>
</dbReference>
<dbReference type="Gene3D" id="4.10.1240.50">
    <property type="match status" value="1"/>
</dbReference>
<keyword evidence="6" id="KW-0238">DNA-binding</keyword>
<dbReference type="Gene3D" id="2.30.30.490">
    <property type="match status" value="1"/>
</dbReference>
<dbReference type="Gene3D" id="1.10.10.60">
    <property type="entry name" value="Homeodomain-like"/>
    <property type="match status" value="1"/>
</dbReference>
<dbReference type="GO" id="GO:0003682">
    <property type="term" value="F:chromatin binding"/>
    <property type="evidence" value="ECO:0007669"/>
    <property type="project" value="InterPro"/>
</dbReference>
<dbReference type="AlphaFoldDB" id="A0A1I7VX80"/>
<dbReference type="Proteomes" id="UP000095285">
    <property type="component" value="Unassembled WGS sequence"/>
</dbReference>
<reference evidence="15 16" key="1">
    <citation type="submission" date="2012-04" db="EMBL/GenBank/DDBJ databases">
        <title>The Genome Sequence of Loa loa.</title>
        <authorList>
            <consortium name="The Broad Institute Genome Sequencing Platform"/>
            <consortium name="Broad Institute Genome Sequencing Center for Infectious Disease"/>
            <person name="Nutman T.B."/>
            <person name="Fink D.L."/>
            <person name="Russ C."/>
            <person name="Young S."/>
            <person name="Zeng Q."/>
            <person name="Gargeya S."/>
            <person name="Alvarado L."/>
            <person name="Berlin A."/>
            <person name="Chapman S.B."/>
            <person name="Chen Z."/>
            <person name="Freedman E."/>
            <person name="Gellesch M."/>
            <person name="Goldberg J."/>
            <person name="Griggs A."/>
            <person name="Gujja S."/>
            <person name="Heilman E.R."/>
            <person name="Heiman D."/>
            <person name="Howarth C."/>
            <person name="Mehta T."/>
            <person name="Neiman D."/>
            <person name="Pearson M."/>
            <person name="Roberts A."/>
            <person name="Saif S."/>
            <person name="Shea T."/>
            <person name="Shenoy N."/>
            <person name="Sisk P."/>
            <person name="Stolte C."/>
            <person name="Sykes S."/>
            <person name="White J."/>
            <person name="Yandava C."/>
            <person name="Haas B."/>
            <person name="Henn M.R."/>
            <person name="Nusbaum C."/>
            <person name="Birren B."/>
        </authorList>
    </citation>
    <scope>NUCLEOTIDE SEQUENCE [LARGE SCALE GENOMIC DNA]</scope>
</reference>
<dbReference type="InterPro" id="IPR043151">
    <property type="entry name" value="BAH_sf"/>
</dbReference>
<feature type="domain" description="GATA-type" evidence="11">
    <location>
        <begin position="414"/>
        <end position="472"/>
    </location>
</feature>
<evidence type="ECO:0000256" key="10">
    <source>
        <dbReference type="SAM" id="MobiDB-lite"/>
    </source>
</evidence>
<reference evidence="17" key="2">
    <citation type="submission" date="2016-11" db="UniProtKB">
        <authorList>
            <consortium name="WormBaseParasite"/>
        </authorList>
    </citation>
    <scope>IDENTIFICATION</scope>
</reference>
<dbReference type="FunFam" id="1.10.10.60:FF:000012">
    <property type="entry name" value="Metastasis-associated 1 family, member 3"/>
    <property type="match status" value="1"/>
</dbReference>
<evidence type="ECO:0000256" key="4">
    <source>
        <dbReference type="ARBA" id="ARBA00022833"/>
    </source>
</evidence>
<feature type="compositionally biased region" description="Acidic residues" evidence="10">
    <location>
        <begin position="545"/>
        <end position="557"/>
    </location>
</feature>
<dbReference type="GO" id="GO:0003714">
    <property type="term" value="F:transcription corepressor activity"/>
    <property type="evidence" value="ECO:0007669"/>
    <property type="project" value="TreeGrafter"/>
</dbReference>
<keyword evidence="3 9" id="KW-0863">Zinc-finger</keyword>
<keyword evidence="1" id="KW-0678">Repressor</keyword>
<dbReference type="WBParaSite" id="EN70_7265">
    <property type="protein sequence ID" value="EN70_7265"/>
    <property type="gene ID" value="EN70_7265"/>
</dbReference>
<evidence type="ECO:0000313" key="17">
    <source>
        <dbReference type="WBParaSite" id="EN70_7265"/>
    </source>
</evidence>
<evidence type="ECO:0000256" key="5">
    <source>
        <dbReference type="ARBA" id="ARBA00023015"/>
    </source>
</evidence>
<dbReference type="GO" id="GO:0003713">
    <property type="term" value="F:transcription coactivator activity"/>
    <property type="evidence" value="ECO:0007669"/>
    <property type="project" value="TreeGrafter"/>
</dbReference>
<evidence type="ECO:0000259" key="12">
    <source>
        <dbReference type="PROSITE" id="PS51038"/>
    </source>
</evidence>
<feature type="compositionally biased region" description="Basic and acidic residues" evidence="10">
    <location>
        <begin position="664"/>
        <end position="673"/>
    </location>
</feature>
<dbReference type="Gene3D" id="3.30.50.10">
    <property type="entry name" value="Erythroid Transcription Factor GATA-1, subunit A"/>
    <property type="match status" value="1"/>
</dbReference>
<dbReference type="GO" id="GO:0043565">
    <property type="term" value="F:sequence-specific DNA binding"/>
    <property type="evidence" value="ECO:0007669"/>
    <property type="project" value="InterPro"/>
</dbReference>
<dbReference type="CTD" id="9937570"/>
<dbReference type="InterPro" id="IPR040138">
    <property type="entry name" value="MIER/MTA"/>
</dbReference>
<dbReference type="InterPro" id="IPR013088">
    <property type="entry name" value="Znf_NHR/GATA"/>
</dbReference>
<dbReference type="InterPro" id="IPR000949">
    <property type="entry name" value="ELM2_dom"/>
</dbReference>
<dbReference type="GeneID" id="9937570"/>
<feature type="region of interest" description="Disordered" evidence="10">
    <location>
        <begin position="361"/>
        <end position="395"/>
    </location>
</feature>
<dbReference type="PROSITE" id="PS51293">
    <property type="entry name" value="SANT"/>
    <property type="match status" value="1"/>
</dbReference>
<dbReference type="SMART" id="SM00401">
    <property type="entry name" value="ZnF_GATA"/>
    <property type="match status" value="1"/>
</dbReference>
<dbReference type="CDD" id="cd11661">
    <property type="entry name" value="SANT_MTA3_like"/>
    <property type="match status" value="1"/>
</dbReference>
<dbReference type="InterPro" id="IPR001025">
    <property type="entry name" value="BAH_dom"/>
</dbReference>
<evidence type="ECO:0000259" key="13">
    <source>
        <dbReference type="PROSITE" id="PS51156"/>
    </source>
</evidence>
<dbReference type="PANTHER" id="PTHR10865:SF29">
    <property type="entry name" value="METASTASIS ASSOCIATED 1-LIKE, ISOFORM D"/>
    <property type="match status" value="1"/>
</dbReference>
<dbReference type="SUPFAM" id="SSF57716">
    <property type="entry name" value="Glucocorticoid receptor-like (DNA-binding domain)"/>
    <property type="match status" value="1"/>
</dbReference>
<feature type="compositionally biased region" description="Polar residues" evidence="10">
    <location>
        <begin position="525"/>
        <end position="534"/>
    </location>
</feature>
<dbReference type="Pfam" id="PF00320">
    <property type="entry name" value="GATA"/>
    <property type="match status" value="1"/>
</dbReference>
<dbReference type="InParanoid" id="A0A1I7VX80"/>
<dbReference type="CDD" id="cd00202">
    <property type="entry name" value="ZnF_GATA"/>
    <property type="match status" value="1"/>
</dbReference>
<dbReference type="GO" id="GO:0008270">
    <property type="term" value="F:zinc ion binding"/>
    <property type="evidence" value="ECO:0007669"/>
    <property type="project" value="UniProtKB-KW"/>
</dbReference>
<keyword evidence="8" id="KW-0539">Nucleus</keyword>
<dbReference type="PROSITE" id="PS51038">
    <property type="entry name" value="BAH"/>
    <property type="match status" value="1"/>
</dbReference>
<dbReference type="FunFam" id="2.30.30.490:FF:000023">
    <property type="entry name" value="Egg-laying defective protein 27"/>
    <property type="match status" value="1"/>
</dbReference>
<dbReference type="InterPro" id="IPR000679">
    <property type="entry name" value="Znf_GATA"/>
</dbReference>
<evidence type="ECO:0000259" key="11">
    <source>
        <dbReference type="PROSITE" id="PS50114"/>
    </source>
</evidence>
<feature type="compositionally biased region" description="Polar residues" evidence="10">
    <location>
        <begin position="558"/>
        <end position="586"/>
    </location>
</feature>
<evidence type="ECO:0000313" key="15">
    <source>
        <dbReference type="EMBL" id="EJD75953.1"/>
    </source>
</evidence>
<dbReference type="InterPro" id="IPR017884">
    <property type="entry name" value="SANT_dom"/>
</dbReference>
<keyword evidence="4" id="KW-0862">Zinc</keyword>
<gene>
    <name evidence="15 17" type="ORF">LOAG_16989</name>
</gene>
<dbReference type="GO" id="GO:0016581">
    <property type="term" value="C:NuRD complex"/>
    <property type="evidence" value="ECO:0007669"/>
    <property type="project" value="TreeGrafter"/>
</dbReference>
<dbReference type="Pfam" id="PF01448">
    <property type="entry name" value="ELM2"/>
    <property type="match status" value="1"/>
</dbReference>
<dbReference type="STRING" id="7209.A0A1I7VX80"/>
<dbReference type="eggNOG" id="KOG2133">
    <property type="taxonomic scope" value="Eukaryota"/>
</dbReference>
<evidence type="ECO:0000256" key="3">
    <source>
        <dbReference type="ARBA" id="ARBA00022771"/>
    </source>
</evidence>
<feature type="region of interest" description="Disordered" evidence="10">
    <location>
        <begin position="456"/>
        <end position="586"/>
    </location>
</feature>
<sequence length="1044" mass="116417">MVEEDETAGKTPEECRDLGLWEVDLVYYSLSGNNKGDSTKNRRGKAYKARSDSEYKCFEAHDGVLYRPGDHVFIEVSQCDPYYIGTISNFKMTKRDQLSVKVTRFYRPEDVPEDSYSLLLQDRQDDTSLNHAVMAAMQTRELFSSEISSVHPICHLRGKCTIRLIKDIRTLRELDVQSLSDIFFSLVSFDPNNSRLASVQGEIRVGGSYQAKLPPMERCSAVDEPDRDELQWRPGYINEESEHVYKRATRSFRMFAMVRNEQITQMERDFRTGDLCMHDAIITLHKCDYNVNYAIEAMNKNDEHMLKVTNFMNIDDAKKFARGIKTYGKNFLKIKKELLPHHRRDELVQFYYGWKKTRDATRPKPLARQRNTATATHRKPKNNQLKASRPGSTDLADYASASETEMEELENDGRAAAYACHHCYTSKSKDWHHSGRERQLLCTECRVFYKKYGQLRPVDRPSTVPPSLYKPRSPEGNDDEEQGVRTRANKKERRGASLEVDKKGIGSPNDGEVKQRNGKRKRNHAQNSEYVNGTTKKRFVKGEKEDENTDMQEDDEPTFSSEIRTNDNSLNTGKGNETETSAGSESVSASIKVVSVDEEGKHYQGQVKMSVCAGKGGPSVKLQTFVSASTSATASEPPPVSGTAENEGAVEIATEQPSTSFVKPVDRTPPDEMKTEEEDSDDGYWTVNDTVVETTKNALLIRVIDRRCGQMCARTDLAFRMKPGSEWDKKREARAALKNHINTQKKPNDAFPTPVTVPKLPSAQLAPLSGAPNVEAFMGGRVPMNGTAVSGLPGMFPGMPDPRFGFLTPQQQYAIAVEQQVFQKQMEQQLRAHQLEMIRSGANGTVTTGSTVTAVRDSPSRGGTAAAAVNAHGFPPNMLPPPFHNFGMDPRALAALMHNPQLASQFGMGIDSHTAAMISALEQRSNLEQRMLGMAGMEMLAPAGIPVSQAPQSHLHPHAAAMMQHAAATHPGDALQLQQLLAMSAAAQAQAQRPFLEQNALLQMTMMNPFSNELGSRIVNPGSLNSDMMRRLQQEGGFATAQRP</sequence>
<keyword evidence="5" id="KW-0805">Transcription regulation</keyword>
<keyword evidence="7" id="KW-0804">Transcription</keyword>
<evidence type="ECO:0000256" key="9">
    <source>
        <dbReference type="PROSITE-ProRule" id="PRU00094"/>
    </source>
</evidence>
<dbReference type="KEGG" id="loa:LOAG_16989"/>
<organism evidence="16 17">
    <name type="scientific">Loa loa</name>
    <name type="common">Eye worm</name>
    <name type="synonym">Filaria loa</name>
    <dbReference type="NCBI Taxonomy" id="7209"/>
    <lineage>
        <taxon>Eukaryota</taxon>
        <taxon>Metazoa</taxon>
        <taxon>Ecdysozoa</taxon>
        <taxon>Nematoda</taxon>
        <taxon>Chromadorea</taxon>
        <taxon>Rhabditida</taxon>
        <taxon>Spirurina</taxon>
        <taxon>Spiruromorpha</taxon>
        <taxon>Filarioidea</taxon>
        <taxon>Onchocercidae</taxon>
        <taxon>Loa</taxon>
    </lineage>
</organism>
<name>A0A1I7VX80_LOALO</name>
<dbReference type="Pfam" id="PF01426">
    <property type="entry name" value="BAH"/>
    <property type="match status" value="1"/>
</dbReference>
<feature type="domain" description="ELM2" evidence="13">
    <location>
        <begin position="201"/>
        <end position="302"/>
    </location>
</feature>
<proteinExistence type="predicted"/>
<dbReference type="PROSITE" id="PS51156">
    <property type="entry name" value="ELM2"/>
    <property type="match status" value="1"/>
</dbReference>
<feature type="domain" description="SANT" evidence="14">
    <location>
        <begin position="313"/>
        <end position="359"/>
    </location>
</feature>
<feature type="region of interest" description="Disordered" evidence="10">
    <location>
        <begin position="656"/>
        <end position="682"/>
    </location>
</feature>
<dbReference type="PROSITE" id="PS50114">
    <property type="entry name" value="GATA_ZN_FINGER_2"/>
    <property type="match status" value="1"/>
</dbReference>
<evidence type="ECO:0000256" key="6">
    <source>
        <dbReference type="ARBA" id="ARBA00023125"/>
    </source>
</evidence>
<dbReference type="FunCoup" id="A0A1I7VX80">
    <property type="interactions" value="77"/>
</dbReference>
<dbReference type="SMART" id="SM00439">
    <property type="entry name" value="BAH"/>
    <property type="match status" value="1"/>
</dbReference>
<evidence type="ECO:0000313" key="16">
    <source>
        <dbReference type="Proteomes" id="UP000095285"/>
    </source>
</evidence>
<dbReference type="EMBL" id="JH712098">
    <property type="protein sequence ID" value="EJD75953.1"/>
    <property type="molecule type" value="Genomic_DNA"/>
</dbReference>
<feature type="compositionally biased region" description="Basic and acidic residues" evidence="10">
    <location>
        <begin position="494"/>
        <end position="504"/>
    </location>
</feature>
<dbReference type="PANTHER" id="PTHR10865">
    <property type="entry name" value="METASTASIS-ASSOCIATED PROTEIN AND MESODERM INDUCTION EARLY RESPONSE PROTEIN"/>
    <property type="match status" value="1"/>
</dbReference>
<evidence type="ECO:0000256" key="7">
    <source>
        <dbReference type="ARBA" id="ARBA00023163"/>
    </source>
</evidence>
<dbReference type="GO" id="GO:0000122">
    <property type="term" value="P:negative regulation of transcription by RNA polymerase II"/>
    <property type="evidence" value="ECO:0007669"/>
    <property type="project" value="TreeGrafter"/>
</dbReference>